<dbReference type="Pfam" id="PF17806">
    <property type="entry name" value="SO_alpha_A3"/>
    <property type="match status" value="1"/>
</dbReference>
<dbReference type="GO" id="GO:0046653">
    <property type="term" value="P:tetrahydrofolate metabolic process"/>
    <property type="evidence" value="ECO:0007669"/>
    <property type="project" value="InterPro"/>
</dbReference>
<dbReference type="PATRIC" id="fig|318683.6.peg.660"/>
<dbReference type="Gene3D" id="3.30.1360.120">
    <property type="entry name" value="Probable tRNA modification gtpase trme, domain 1"/>
    <property type="match status" value="1"/>
</dbReference>
<evidence type="ECO:0000259" key="4">
    <source>
        <dbReference type="Pfam" id="PF08669"/>
    </source>
</evidence>
<dbReference type="SUPFAM" id="SSF103025">
    <property type="entry name" value="Folate-binding domain"/>
    <property type="match status" value="1"/>
</dbReference>
<comment type="caution">
    <text evidence="6">The sequence shown here is derived from an EMBL/GenBank/DDBJ whole genome shotgun (WGS) entry which is preliminary data.</text>
</comment>
<dbReference type="STRING" id="318683.A0U94_00270"/>
<dbReference type="InterPro" id="IPR042204">
    <property type="entry name" value="2Fe-2S-bd_N"/>
</dbReference>
<dbReference type="PRINTS" id="PR00411">
    <property type="entry name" value="PNDRDTASEI"/>
</dbReference>
<dbReference type="Proteomes" id="UP000075636">
    <property type="component" value="Unassembled WGS sequence"/>
</dbReference>
<dbReference type="PIRSF" id="PIRSF037980">
    <property type="entry name" value="SoxA"/>
    <property type="match status" value="1"/>
</dbReference>
<dbReference type="Gene3D" id="3.10.20.440">
    <property type="entry name" value="2Fe-2S iron-sulphur cluster binding domain, sarcosine oxidase, alpha subunit, N-terminal domain"/>
    <property type="match status" value="1"/>
</dbReference>
<dbReference type="GO" id="GO:0008115">
    <property type="term" value="F:sarcosine oxidase activity"/>
    <property type="evidence" value="ECO:0007669"/>
    <property type="project" value="InterPro"/>
</dbReference>
<dbReference type="PRINTS" id="PR00368">
    <property type="entry name" value="FADPNR"/>
</dbReference>
<evidence type="ECO:0000313" key="6">
    <source>
        <dbReference type="EMBL" id="KXV47870.1"/>
    </source>
</evidence>
<dbReference type="InterPro" id="IPR027266">
    <property type="entry name" value="TrmE/GcvT-like"/>
</dbReference>
<dbReference type="PANTHER" id="PTHR43757">
    <property type="entry name" value="AMINOMETHYLTRANSFERASE"/>
    <property type="match status" value="1"/>
</dbReference>
<dbReference type="Pfam" id="PF12831">
    <property type="entry name" value="FAD_oxidored"/>
    <property type="match status" value="1"/>
</dbReference>
<dbReference type="InterPro" id="IPR006222">
    <property type="entry name" value="GCVT_N"/>
</dbReference>
<evidence type="ECO:0000313" key="7">
    <source>
        <dbReference type="Proteomes" id="UP000075636"/>
    </source>
</evidence>
<name>A0A149TIP2_9PROT</name>
<evidence type="ECO:0000256" key="1">
    <source>
        <dbReference type="ARBA" id="ARBA00008609"/>
    </source>
</evidence>
<dbReference type="InterPro" id="IPR041854">
    <property type="entry name" value="BFD-like_2Fe2S-bd_dom_sf"/>
</dbReference>
<comment type="similarity">
    <text evidence="1">Belongs to the GcvT family.</text>
</comment>
<reference evidence="6 7" key="1">
    <citation type="submission" date="2015-06" db="EMBL/GenBank/DDBJ databases">
        <title>Improved classification and identification of acetic acid bacteria using matrix-assisted laser desorption/ionization time-of-flight mass spectrometry; Gluconobacter nephelii and Gluconobacter uchimurae are later heterotypic synonyms of Gluconobacter japonicus and Gluconobacter oxydans, respectively.</title>
        <authorList>
            <person name="Li L."/>
            <person name="Cleenwerck I."/>
            <person name="De Vuyst L."/>
            <person name="Vandamme P."/>
        </authorList>
    </citation>
    <scope>NUCLEOTIDE SEQUENCE [LARGE SCALE GENOMIC DNA]</scope>
    <source>
        <strain evidence="6 7">LMG 1768</strain>
    </source>
</reference>
<protein>
    <submittedName>
        <fullName evidence="6">Sarcosine oxidase subunit alpha</fullName>
    </submittedName>
</protein>
<accession>A0A149TIP2</accession>
<feature type="domain" description="SoxA A3" evidence="5">
    <location>
        <begin position="522"/>
        <end position="605"/>
    </location>
</feature>
<dbReference type="PANTHER" id="PTHR43757:SF2">
    <property type="entry name" value="AMINOMETHYLTRANSFERASE, MITOCHONDRIAL"/>
    <property type="match status" value="1"/>
</dbReference>
<dbReference type="InterPro" id="IPR029043">
    <property type="entry name" value="GcvT/YgfZ_C"/>
</dbReference>
<evidence type="ECO:0000259" key="5">
    <source>
        <dbReference type="Pfam" id="PF17806"/>
    </source>
</evidence>
<dbReference type="RefSeq" id="WP_062108296.1">
    <property type="nucleotide sequence ID" value="NZ_LHZR01000107.1"/>
</dbReference>
<dbReference type="SUPFAM" id="SSF51905">
    <property type="entry name" value="FAD/NAD(P)-binding domain"/>
    <property type="match status" value="1"/>
</dbReference>
<organism evidence="6 7">
    <name type="scientific">Gluconobacter albidus</name>
    <dbReference type="NCBI Taxonomy" id="318683"/>
    <lineage>
        <taxon>Bacteria</taxon>
        <taxon>Pseudomonadati</taxon>
        <taxon>Pseudomonadota</taxon>
        <taxon>Alphaproteobacteria</taxon>
        <taxon>Acetobacterales</taxon>
        <taxon>Acetobacteraceae</taxon>
        <taxon>Gluconobacter</taxon>
    </lineage>
</organism>
<dbReference type="OrthoDB" id="5287468at2"/>
<dbReference type="Gene3D" id="1.10.10.1100">
    <property type="entry name" value="BFD-like [2Fe-2S]-binding domain"/>
    <property type="match status" value="1"/>
</dbReference>
<dbReference type="InterPro" id="IPR041117">
    <property type="entry name" value="SoxA_A3"/>
</dbReference>
<dbReference type="InterPro" id="IPR028896">
    <property type="entry name" value="GcvT/YgfZ/DmdA"/>
</dbReference>
<dbReference type="Pfam" id="PF13510">
    <property type="entry name" value="Fer2_4"/>
    <property type="match status" value="1"/>
</dbReference>
<dbReference type="InterPro" id="IPR006277">
    <property type="entry name" value="Sarcosine_oxidase_asu"/>
</dbReference>
<evidence type="ECO:0000256" key="2">
    <source>
        <dbReference type="ARBA" id="ARBA00023002"/>
    </source>
</evidence>
<dbReference type="Pfam" id="PF01571">
    <property type="entry name" value="GCV_T"/>
    <property type="match status" value="1"/>
</dbReference>
<evidence type="ECO:0000259" key="3">
    <source>
        <dbReference type="Pfam" id="PF01571"/>
    </source>
</evidence>
<dbReference type="Pfam" id="PF08669">
    <property type="entry name" value="GCV_T_C"/>
    <property type="match status" value="1"/>
</dbReference>
<keyword evidence="2" id="KW-0560">Oxidoreductase</keyword>
<proteinExistence type="inferred from homology"/>
<gene>
    <name evidence="6" type="ORF">AD945_09305</name>
</gene>
<dbReference type="InterPro" id="IPR036188">
    <property type="entry name" value="FAD/NAD-bd_sf"/>
</dbReference>
<sequence>MSGLRVAGRGRKARRTFRYGAGNGLETGRQIRFTFDGKSYLGHPGDTLASALLANGVRLLGRSFKYHRPRGLLSAGPEEPNALVELRQGAAREPNTRATVAEIFDGLVASSQNRWPGLALDVLGINGFFSPVFTAGFYYKTFMWPASFWEKVYEPLIRRAAGLGRAADAADPDRYEKITAFCDVLVVGAGPAGLSAALAAAESGVQVILCEQDALPGGRLRGERTLIDGRPGWMWAQDAHRRLAGMTNVRIMTRSCVFARYDGGTYGVLERVSDHLPAPREGQPRQRMWRVVAEHCVVATGGIERPIVFPNNDRPGIMLAASVRTYLHRFGVIPGHRAVVYTNNSDGLRTVADLHHAGVRVVAIVEAGTSTAAQDLARQTGAALFSGATIANTFGRLGVTAAVIRDAHGREHRVGCDLIAVSGGWSPDIALTTHQGARPVYRDDLAAFVPAQGASGSDLHVVGVAAGVMTDRGAFESGLRAGYLTSGADGSGKMRLPDVNDTAYDITPVWQGPGTGNLPRAGKAFVDFQNDVTARDIRLAAQEGFQSVEHLKRYTTLGMATDQGKTANVNALAMLADITGRSISETGTTLIRPPVQPVALGALAGAHRGRHFRPFRLPPTHRWAEEQGAAFAENGLWLRAQWYPRPGETHWLETVNREVETVRNRVGFCDVSTLGKIDLQGPDVRVFLDRLYINGWQKLPVGRARYGLMLREDGFVFDDGTTARLGENHYVMTTTTAKAASVMQHLEFCHQCLWPELDVQFISVTDEWAQIAVAGPNSRDVMRQIVDPDFDLSNAAFGFMAAADVTVCGGLRARLFRLSFSGELAYEIAVPARYGDALARRLMQAGAPYGIAPYGTEALGVMRIEKGHPAGAELNGQTTAHDLGMGRLLSGRKDFIGRRMADRAALRDPARPTLVGLKPLRVDAPLVCGAHLLPKGAAATAASDQGWIASSAWSPTVGSWIGLGFLQNGPARLGDVVAVHNPLAGTVTEAVVVSSVFVDPQGARLHG</sequence>
<feature type="domain" description="GCVT N-terminal" evidence="3">
    <location>
        <begin position="621"/>
        <end position="890"/>
    </location>
</feature>
<dbReference type="AlphaFoldDB" id="A0A149TIP2"/>
<dbReference type="SUPFAM" id="SSF101790">
    <property type="entry name" value="Aminomethyltransferase beta-barrel domain"/>
    <property type="match status" value="1"/>
</dbReference>
<feature type="domain" description="Aminomethyltransferase C-terminal" evidence="4">
    <location>
        <begin position="914"/>
        <end position="999"/>
    </location>
</feature>
<dbReference type="NCBIfam" id="TIGR01372">
    <property type="entry name" value="soxA"/>
    <property type="match status" value="1"/>
</dbReference>
<dbReference type="EMBL" id="LHZR01000107">
    <property type="protein sequence ID" value="KXV47870.1"/>
    <property type="molecule type" value="Genomic_DNA"/>
</dbReference>
<dbReference type="SUPFAM" id="SSF51971">
    <property type="entry name" value="Nucleotide-binding domain"/>
    <property type="match status" value="1"/>
</dbReference>
<dbReference type="InterPro" id="IPR013977">
    <property type="entry name" value="GcvT_C"/>
</dbReference>
<dbReference type="Gene3D" id="3.50.50.60">
    <property type="entry name" value="FAD/NAD(P)-binding domain"/>
    <property type="match status" value="1"/>
</dbReference>